<gene>
    <name evidence="2" type="ORF">CONCODRAFT_78768</name>
</gene>
<accession>A0A137P6E5</accession>
<feature type="region of interest" description="Disordered" evidence="1">
    <location>
        <begin position="97"/>
        <end position="144"/>
    </location>
</feature>
<dbReference type="AlphaFoldDB" id="A0A137P6E5"/>
<feature type="compositionally biased region" description="Pro residues" evidence="1">
    <location>
        <begin position="126"/>
        <end position="140"/>
    </location>
</feature>
<proteinExistence type="predicted"/>
<name>A0A137P6E5_CONC2</name>
<organism evidence="2 3">
    <name type="scientific">Conidiobolus coronatus (strain ATCC 28846 / CBS 209.66 / NRRL 28638)</name>
    <name type="common">Delacroixia coronata</name>
    <dbReference type="NCBI Taxonomy" id="796925"/>
    <lineage>
        <taxon>Eukaryota</taxon>
        <taxon>Fungi</taxon>
        <taxon>Fungi incertae sedis</taxon>
        <taxon>Zoopagomycota</taxon>
        <taxon>Entomophthoromycotina</taxon>
        <taxon>Entomophthoromycetes</taxon>
        <taxon>Entomophthorales</taxon>
        <taxon>Ancylistaceae</taxon>
        <taxon>Conidiobolus</taxon>
    </lineage>
</organism>
<sequence length="168" mass="19456">MSNQQAQPHNSNNSGTEQINQMLKLAIESNKDLYIENLLRTIRAYRKEVERLKFKNSLIEDDYTETKKNLKQSKKDSKSKEYYLKKISKLSKENDRLIKENRKLKKVSDTSSYPSHPTPISSDGTSPPPSESRPLTPPDHPIAHHMQQMADKLNSLKSQYLNLDSNWN</sequence>
<evidence type="ECO:0000313" key="2">
    <source>
        <dbReference type="EMBL" id="KXN70590.1"/>
    </source>
</evidence>
<feature type="compositionally biased region" description="Polar residues" evidence="1">
    <location>
        <begin position="109"/>
        <end position="125"/>
    </location>
</feature>
<evidence type="ECO:0000256" key="1">
    <source>
        <dbReference type="SAM" id="MobiDB-lite"/>
    </source>
</evidence>
<evidence type="ECO:0000313" key="3">
    <source>
        <dbReference type="Proteomes" id="UP000070444"/>
    </source>
</evidence>
<protein>
    <submittedName>
        <fullName evidence="2">Uncharacterized protein</fullName>
    </submittedName>
</protein>
<dbReference type="Proteomes" id="UP000070444">
    <property type="component" value="Unassembled WGS sequence"/>
</dbReference>
<reference evidence="2 3" key="1">
    <citation type="journal article" date="2015" name="Genome Biol. Evol.">
        <title>Phylogenomic analyses indicate that early fungi evolved digesting cell walls of algal ancestors of land plants.</title>
        <authorList>
            <person name="Chang Y."/>
            <person name="Wang S."/>
            <person name="Sekimoto S."/>
            <person name="Aerts A.L."/>
            <person name="Choi C."/>
            <person name="Clum A."/>
            <person name="LaButti K.M."/>
            <person name="Lindquist E.A."/>
            <person name="Yee Ngan C."/>
            <person name="Ohm R.A."/>
            <person name="Salamov A.A."/>
            <person name="Grigoriev I.V."/>
            <person name="Spatafora J.W."/>
            <person name="Berbee M.L."/>
        </authorList>
    </citation>
    <scope>NUCLEOTIDE SEQUENCE [LARGE SCALE GENOMIC DNA]</scope>
    <source>
        <strain evidence="2 3">NRRL 28638</strain>
    </source>
</reference>
<dbReference type="EMBL" id="KQ964498">
    <property type="protein sequence ID" value="KXN70590.1"/>
    <property type="molecule type" value="Genomic_DNA"/>
</dbReference>
<keyword evidence="3" id="KW-1185">Reference proteome</keyword>